<sequence length="144" mass="16298">MYKAMLTLERNSSTLSPSLEAVIITGRAERLLKEGMPRREIIAVLRTGWGSTPQKALGVACDYLIGKLKKRSKMTIGTTLFFHFKEAFGLTQLQIRGKRSKRQILTSDHPLSKHLPKSFKDDWGRSDSLVIKVGEESVEFQLYS</sequence>
<evidence type="ECO:0000313" key="2">
    <source>
        <dbReference type="Proteomes" id="UP000176864"/>
    </source>
</evidence>
<dbReference type="AlphaFoldDB" id="A0A1F5NNN7"/>
<reference evidence="1 2" key="1">
    <citation type="journal article" date="2016" name="Nat. Commun.">
        <title>Thousands of microbial genomes shed light on interconnected biogeochemical processes in an aquifer system.</title>
        <authorList>
            <person name="Anantharaman K."/>
            <person name="Brown C.T."/>
            <person name="Hug L.A."/>
            <person name="Sharon I."/>
            <person name="Castelle C.J."/>
            <person name="Probst A.J."/>
            <person name="Thomas B.C."/>
            <person name="Singh A."/>
            <person name="Wilkins M.J."/>
            <person name="Karaoz U."/>
            <person name="Brodie E.L."/>
            <person name="Williams K.H."/>
            <person name="Hubbard S.S."/>
            <person name="Banfield J.F."/>
        </authorList>
    </citation>
    <scope>NUCLEOTIDE SEQUENCE [LARGE SCALE GENOMIC DNA]</scope>
</reference>
<accession>A0A1F5NNN7</accession>
<name>A0A1F5NNN7_9BACT</name>
<gene>
    <name evidence="1" type="ORF">A2751_04925</name>
</gene>
<evidence type="ECO:0000313" key="1">
    <source>
        <dbReference type="EMBL" id="OGE79306.1"/>
    </source>
</evidence>
<organism evidence="1 2">
    <name type="scientific">Candidatus Doudnabacteria bacterium RIFCSPHIGHO2_01_FULL_46_14</name>
    <dbReference type="NCBI Taxonomy" id="1817824"/>
    <lineage>
        <taxon>Bacteria</taxon>
        <taxon>Candidatus Doudnaibacteriota</taxon>
    </lineage>
</organism>
<dbReference type="Proteomes" id="UP000176864">
    <property type="component" value="Unassembled WGS sequence"/>
</dbReference>
<proteinExistence type="predicted"/>
<protein>
    <submittedName>
        <fullName evidence="1">Uncharacterized protein</fullName>
    </submittedName>
</protein>
<dbReference type="EMBL" id="MFEK01000006">
    <property type="protein sequence ID" value="OGE79306.1"/>
    <property type="molecule type" value="Genomic_DNA"/>
</dbReference>
<comment type="caution">
    <text evidence="1">The sequence shown here is derived from an EMBL/GenBank/DDBJ whole genome shotgun (WGS) entry which is preliminary data.</text>
</comment>